<proteinExistence type="predicted"/>
<organism evidence="1 2">
    <name type="scientific">Mycolicibacterium alvei</name>
    <dbReference type="NCBI Taxonomy" id="67081"/>
    <lineage>
        <taxon>Bacteria</taxon>
        <taxon>Bacillati</taxon>
        <taxon>Actinomycetota</taxon>
        <taxon>Actinomycetes</taxon>
        <taxon>Mycobacteriales</taxon>
        <taxon>Mycobacteriaceae</taxon>
        <taxon>Mycolicibacterium</taxon>
    </lineage>
</organism>
<sequence>MNHTRRASSNEESQADATALRCITIQQPWAWAIFHGKTVVNRTQQWSYRGPIGIHAGNRWSDRGGACELVDQAWNDATTGCTTAEYSHTSRIWTARGEIIGVADLVDVHPEIGNCCQPWGESAQVAHGGRRRRRITHLVLENARSLPEPIPCRGALGLWIPPADIIERLRVATTTNQPAVNHQ</sequence>
<keyword evidence="1" id="KW-0614">Plasmid</keyword>
<evidence type="ECO:0000313" key="2">
    <source>
        <dbReference type="Proteomes" id="UP000466906"/>
    </source>
</evidence>
<dbReference type="Gene3D" id="2.30.130.30">
    <property type="entry name" value="Hypothetical protein"/>
    <property type="match status" value="1"/>
</dbReference>
<dbReference type="InterPro" id="IPR015947">
    <property type="entry name" value="PUA-like_sf"/>
</dbReference>
<dbReference type="RefSeq" id="WP_235683163.1">
    <property type="nucleotide sequence ID" value="NZ_AP022566.1"/>
</dbReference>
<accession>A0A6N4V1M8</accession>
<name>A0A6N4V1M8_9MYCO</name>
<gene>
    <name evidence="1" type="ORF">MALV_56130</name>
</gene>
<dbReference type="Proteomes" id="UP000466906">
    <property type="component" value="Plasmid pJCM12272"/>
</dbReference>
<evidence type="ECO:0008006" key="3">
    <source>
        <dbReference type="Google" id="ProtNLM"/>
    </source>
</evidence>
<keyword evidence="2" id="KW-1185">Reference proteome</keyword>
<reference evidence="1 2" key="1">
    <citation type="journal article" date="2019" name="Emerg. Microbes Infect.">
        <title>Comprehensive subspecies identification of 175 nontuberculous mycobacteria species based on 7547 genomic profiles.</title>
        <authorList>
            <person name="Matsumoto Y."/>
            <person name="Kinjo T."/>
            <person name="Motooka D."/>
            <person name="Nabeya D."/>
            <person name="Jung N."/>
            <person name="Uechi K."/>
            <person name="Horii T."/>
            <person name="Iida T."/>
            <person name="Fujita J."/>
            <person name="Nakamura S."/>
        </authorList>
    </citation>
    <scope>NUCLEOTIDE SEQUENCE [LARGE SCALE GENOMIC DNA]</scope>
    <source>
        <strain evidence="1 2">JCM 12272</strain>
        <plasmid evidence="1">pJCM12272</plasmid>
    </source>
</reference>
<dbReference type="SUPFAM" id="SSF88697">
    <property type="entry name" value="PUA domain-like"/>
    <property type="match status" value="1"/>
</dbReference>
<protein>
    <recommendedName>
        <fullName evidence="3">ASCH domain-containing protein</fullName>
    </recommendedName>
</protein>
<dbReference type="KEGG" id="malv:MALV_56130"/>
<evidence type="ECO:0000313" key="1">
    <source>
        <dbReference type="EMBL" id="BBX30488.1"/>
    </source>
</evidence>
<dbReference type="EMBL" id="AP022566">
    <property type="protein sequence ID" value="BBX30488.1"/>
    <property type="molecule type" value="Genomic_DNA"/>
</dbReference>
<geneLocation type="plasmid" evidence="1 2">
    <name>pJCM12272</name>
</geneLocation>
<dbReference type="AlphaFoldDB" id="A0A6N4V1M8"/>